<feature type="transmembrane region" description="Helical" evidence="6">
    <location>
        <begin position="129"/>
        <end position="151"/>
    </location>
</feature>
<evidence type="ECO:0000256" key="1">
    <source>
        <dbReference type="ARBA" id="ARBA00004141"/>
    </source>
</evidence>
<evidence type="ECO:0000313" key="9">
    <source>
        <dbReference type="EnsemblMetazoa" id="CLYHEMP026224.1"/>
    </source>
</evidence>
<sequence length="261" mass="28879">DELGGWSTKGCITIQPNEIDDVTSVVNCQCNHLTNFAVLFTIDGVTTAEKVDSGHELALTLISYIGCGISLACIMMTLLTLALFKPMRRHIPSKVLIGLCTSIGCLIIVFITLIDQTKPSWLCTATSTVLHFLILNCFCWMLVEALTLYLKVVKVMGEYTSKFILKSLFGTFGVPLFVVTVCLLADKNDYQDLEICMVHGNSLKYGLLLPVGIILFLNSIIFLFVVYRLFKNKLSKHKVDDKAQLASQLRIAVSPVAPYSD</sequence>
<feature type="transmembrane region" description="Helical" evidence="6">
    <location>
        <begin position="61"/>
        <end position="84"/>
    </location>
</feature>
<dbReference type="Gene3D" id="2.60.220.50">
    <property type="match status" value="1"/>
</dbReference>
<keyword evidence="4 6" id="KW-0472">Membrane</keyword>
<feature type="domain" description="G-protein coupled receptors family 2 profile 2" evidence="8">
    <location>
        <begin position="59"/>
        <end position="231"/>
    </location>
</feature>
<evidence type="ECO:0000313" key="10">
    <source>
        <dbReference type="Proteomes" id="UP000594262"/>
    </source>
</evidence>
<dbReference type="InterPro" id="IPR000203">
    <property type="entry name" value="GPS"/>
</dbReference>
<dbReference type="InterPro" id="IPR000832">
    <property type="entry name" value="GPCR_2_secretin-like"/>
</dbReference>
<dbReference type="PANTHER" id="PTHR47767:SF2">
    <property type="entry name" value="GPS DOMAIN-CONTAINING PROTEIN"/>
    <property type="match status" value="1"/>
</dbReference>
<evidence type="ECO:0000259" key="7">
    <source>
        <dbReference type="PROSITE" id="PS50221"/>
    </source>
</evidence>
<organism evidence="9 10">
    <name type="scientific">Clytia hemisphaerica</name>
    <dbReference type="NCBI Taxonomy" id="252671"/>
    <lineage>
        <taxon>Eukaryota</taxon>
        <taxon>Metazoa</taxon>
        <taxon>Cnidaria</taxon>
        <taxon>Hydrozoa</taxon>
        <taxon>Hydroidolina</taxon>
        <taxon>Leptothecata</taxon>
        <taxon>Obeliida</taxon>
        <taxon>Clytiidae</taxon>
        <taxon>Clytia</taxon>
    </lineage>
</organism>
<accession>A0A7M5XNA4</accession>
<dbReference type="Pfam" id="PF01825">
    <property type="entry name" value="GPS"/>
    <property type="match status" value="1"/>
</dbReference>
<evidence type="ECO:0000256" key="6">
    <source>
        <dbReference type="SAM" id="Phobius"/>
    </source>
</evidence>
<dbReference type="PROSITE" id="PS50221">
    <property type="entry name" value="GAIN_B"/>
    <property type="match status" value="1"/>
</dbReference>
<name>A0A7M5XNA4_9CNID</name>
<dbReference type="AlphaFoldDB" id="A0A7M5XNA4"/>
<dbReference type="Pfam" id="PF00002">
    <property type="entry name" value="7tm_2"/>
    <property type="match status" value="1"/>
</dbReference>
<protein>
    <submittedName>
        <fullName evidence="9">Uncharacterized protein</fullName>
    </submittedName>
</protein>
<evidence type="ECO:0000256" key="5">
    <source>
        <dbReference type="ARBA" id="ARBA00023157"/>
    </source>
</evidence>
<dbReference type="EnsemblMetazoa" id="CLYHEMT026224.1">
    <property type="protein sequence ID" value="CLYHEMP026224.1"/>
    <property type="gene ID" value="CLYHEMG026224"/>
</dbReference>
<keyword evidence="10" id="KW-1185">Reference proteome</keyword>
<dbReference type="Proteomes" id="UP000594262">
    <property type="component" value="Unplaced"/>
</dbReference>
<dbReference type="PANTHER" id="PTHR47767">
    <property type="entry name" value="ADHESION G PROTEIN-COUPLED RECEPTOR G7"/>
    <property type="match status" value="1"/>
</dbReference>
<evidence type="ECO:0000256" key="4">
    <source>
        <dbReference type="ARBA" id="ARBA00023136"/>
    </source>
</evidence>
<feature type="transmembrane region" description="Helical" evidence="6">
    <location>
        <begin position="96"/>
        <end position="114"/>
    </location>
</feature>
<dbReference type="PRINTS" id="PR00249">
    <property type="entry name" value="GPCRSECRETIN"/>
</dbReference>
<dbReference type="Gene3D" id="1.20.1070.10">
    <property type="entry name" value="Rhodopsin 7-helix transmembrane proteins"/>
    <property type="match status" value="1"/>
</dbReference>
<reference evidence="9" key="1">
    <citation type="submission" date="2021-01" db="UniProtKB">
        <authorList>
            <consortium name="EnsemblMetazoa"/>
        </authorList>
    </citation>
    <scope>IDENTIFICATION</scope>
</reference>
<dbReference type="InterPro" id="IPR053066">
    <property type="entry name" value="ADGR_G7"/>
</dbReference>
<evidence type="ECO:0000256" key="3">
    <source>
        <dbReference type="ARBA" id="ARBA00022989"/>
    </source>
</evidence>
<keyword evidence="2 6" id="KW-0812">Transmembrane</keyword>
<dbReference type="InterPro" id="IPR057244">
    <property type="entry name" value="GAIN_B"/>
</dbReference>
<comment type="subcellular location">
    <subcellularLocation>
        <location evidence="1">Membrane</location>
        <topology evidence="1">Multi-pass membrane protein</topology>
    </subcellularLocation>
</comment>
<feature type="transmembrane region" description="Helical" evidence="6">
    <location>
        <begin position="163"/>
        <end position="185"/>
    </location>
</feature>
<dbReference type="GO" id="GO:0004930">
    <property type="term" value="F:G protein-coupled receptor activity"/>
    <property type="evidence" value="ECO:0007669"/>
    <property type="project" value="InterPro"/>
</dbReference>
<evidence type="ECO:0000259" key="8">
    <source>
        <dbReference type="PROSITE" id="PS50261"/>
    </source>
</evidence>
<dbReference type="PROSITE" id="PS50261">
    <property type="entry name" value="G_PROTEIN_RECEP_F2_4"/>
    <property type="match status" value="1"/>
</dbReference>
<dbReference type="OrthoDB" id="5986503at2759"/>
<feature type="transmembrane region" description="Helical" evidence="6">
    <location>
        <begin position="205"/>
        <end position="230"/>
    </location>
</feature>
<dbReference type="GO" id="GO:0016020">
    <property type="term" value="C:membrane"/>
    <property type="evidence" value="ECO:0007669"/>
    <property type="project" value="UniProtKB-SubCell"/>
</dbReference>
<dbReference type="InterPro" id="IPR017981">
    <property type="entry name" value="GPCR_2-like_7TM"/>
</dbReference>
<proteinExistence type="predicted"/>
<keyword evidence="3 6" id="KW-1133">Transmembrane helix</keyword>
<keyword evidence="5" id="KW-1015">Disulfide bond</keyword>
<dbReference type="GO" id="GO:0007166">
    <property type="term" value="P:cell surface receptor signaling pathway"/>
    <property type="evidence" value="ECO:0007669"/>
    <property type="project" value="InterPro"/>
</dbReference>
<evidence type="ECO:0000256" key="2">
    <source>
        <dbReference type="ARBA" id="ARBA00022692"/>
    </source>
</evidence>
<feature type="domain" description="GAIN-B" evidence="7">
    <location>
        <begin position="1"/>
        <end position="46"/>
    </location>
</feature>
<dbReference type="InterPro" id="IPR046338">
    <property type="entry name" value="GAIN_dom_sf"/>
</dbReference>